<accession>A0A1I4RW57</accession>
<keyword evidence="2" id="KW-0175">Coiled coil</keyword>
<feature type="domain" description="SCP2" evidence="3">
    <location>
        <begin position="16"/>
        <end position="110"/>
    </location>
</feature>
<keyword evidence="4" id="KW-0830">Ubiquinone</keyword>
<dbReference type="AlphaFoldDB" id="A0A1I4RW57"/>
<dbReference type="EMBL" id="FOUI01000008">
    <property type="protein sequence ID" value="SFM56487.1"/>
    <property type="molecule type" value="Genomic_DNA"/>
</dbReference>
<dbReference type="HAMAP" id="MF_02215">
    <property type="entry name" value="UbiJ"/>
    <property type="match status" value="1"/>
</dbReference>
<evidence type="ECO:0000256" key="2">
    <source>
        <dbReference type="SAM" id="Coils"/>
    </source>
</evidence>
<dbReference type="Pfam" id="PF02036">
    <property type="entry name" value="SCP2"/>
    <property type="match status" value="1"/>
</dbReference>
<dbReference type="SUPFAM" id="SSF55718">
    <property type="entry name" value="SCP-like"/>
    <property type="match status" value="1"/>
</dbReference>
<comment type="subcellular location">
    <subcellularLocation>
        <location evidence="1">Cytoplasm</location>
    </subcellularLocation>
</comment>
<evidence type="ECO:0000313" key="4">
    <source>
        <dbReference type="EMBL" id="SFM56487.1"/>
    </source>
</evidence>
<keyword evidence="5" id="KW-1185">Reference proteome</keyword>
<dbReference type="STRING" id="1720063.SAMN05216217_10819"/>
<dbReference type="Proteomes" id="UP000243629">
    <property type="component" value="Unassembled WGS sequence"/>
</dbReference>
<dbReference type="InterPro" id="IPR036527">
    <property type="entry name" value="SCP2_sterol-bd_dom_sf"/>
</dbReference>
<dbReference type="RefSeq" id="WP_093475609.1">
    <property type="nucleotide sequence ID" value="NZ_FOUI01000008.1"/>
</dbReference>
<dbReference type="GO" id="GO:0006744">
    <property type="term" value="P:ubiquinone biosynthetic process"/>
    <property type="evidence" value="ECO:0007669"/>
    <property type="project" value="UniProtKB-UniRule"/>
</dbReference>
<organism evidence="4 5">
    <name type="scientific">Halopseudomonas yangmingensis</name>
    <dbReference type="NCBI Taxonomy" id="1720063"/>
    <lineage>
        <taxon>Bacteria</taxon>
        <taxon>Pseudomonadati</taxon>
        <taxon>Pseudomonadota</taxon>
        <taxon>Gammaproteobacteria</taxon>
        <taxon>Pseudomonadales</taxon>
        <taxon>Pseudomonadaceae</taxon>
        <taxon>Halopseudomonas</taxon>
    </lineage>
</organism>
<evidence type="ECO:0000313" key="5">
    <source>
        <dbReference type="Proteomes" id="UP000243629"/>
    </source>
</evidence>
<evidence type="ECO:0000256" key="1">
    <source>
        <dbReference type="HAMAP-Rule" id="MF_02215"/>
    </source>
</evidence>
<dbReference type="PANTHER" id="PTHR38693">
    <property type="entry name" value="UBIQUINONE BIOSYNTHESIS PROTEIN UBIJ"/>
    <property type="match status" value="1"/>
</dbReference>
<dbReference type="InterPro" id="IPR038989">
    <property type="entry name" value="UbiJ"/>
</dbReference>
<comment type="similarity">
    <text evidence="1">Belongs to the UbiJ family.</text>
</comment>
<comment type="pathway">
    <text evidence="1">Cofactor biosynthesis; ubiquinone biosynthesis.</text>
</comment>
<gene>
    <name evidence="1" type="primary">ubiJ</name>
    <name evidence="4" type="ORF">SAMN05216217_10819</name>
</gene>
<sequence>MLSQALLAAVERSLAAALRRDPLTAHRLGELQGSRLLVKVSDSNLSLLLLPDAEGIQLLAGEHEADCSLHAPASVLLQLLVSREPQALLKHPELQLQGDSQLLVRLQQIVADLRLDGEAELERWVGPVAAHALASPLRDAWHWSRSAGDSLRQTLAEYLTEESRQLVGNNEAEVFARHLHQLQLDLDRLEARLVLLQQDPAEPSET</sequence>
<protein>
    <recommendedName>
        <fullName evidence="1">Ubiquinone biosynthesis accessory factor UbiJ</fullName>
    </recommendedName>
</protein>
<proteinExistence type="inferred from homology"/>
<keyword evidence="1" id="KW-0831">Ubiquinone biosynthesis</keyword>
<dbReference type="InterPro" id="IPR003033">
    <property type="entry name" value="SCP2_sterol-bd_dom"/>
</dbReference>
<evidence type="ECO:0000259" key="3">
    <source>
        <dbReference type="Pfam" id="PF02036"/>
    </source>
</evidence>
<feature type="coiled-coil region" evidence="2">
    <location>
        <begin position="172"/>
        <end position="199"/>
    </location>
</feature>
<dbReference type="GO" id="GO:0005737">
    <property type="term" value="C:cytoplasm"/>
    <property type="evidence" value="ECO:0007669"/>
    <property type="project" value="UniProtKB-SubCell"/>
</dbReference>
<name>A0A1I4RW57_9GAMM</name>
<reference evidence="5" key="1">
    <citation type="submission" date="2016-10" db="EMBL/GenBank/DDBJ databases">
        <authorList>
            <person name="Varghese N."/>
            <person name="Submissions S."/>
        </authorList>
    </citation>
    <scope>NUCLEOTIDE SEQUENCE [LARGE SCALE GENOMIC DNA]</scope>
    <source>
        <strain evidence="5">DSM 24213</strain>
    </source>
</reference>
<dbReference type="OrthoDB" id="9796077at2"/>
<dbReference type="PANTHER" id="PTHR38693:SF1">
    <property type="entry name" value="UBIQUINONE BIOSYNTHESIS ACCESSORY FACTOR UBIJ"/>
    <property type="match status" value="1"/>
</dbReference>
<keyword evidence="1" id="KW-0963">Cytoplasm</keyword>
<comment type="function">
    <text evidence="1">Required for ubiquinone (coenzyme Q) biosynthesis. Binds hydrophobic ubiquinone biosynthetic intermediates via its SCP2 domain and is essential for the stability of the Ubi complex. May constitute a docking platform where Ubi enzymes assemble and access their SCP2-bound polyprenyl substrates.</text>
</comment>
<dbReference type="UniPathway" id="UPA00232"/>